<reference evidence="1 2" key="1">
    <citation type="submission" date="2020-02" db="EMBL/GenBank/DDBJ databases">
        <authorList>
            <person name="Ma Q."/>
            <person name="Huang Y."/>
            <person name="Song X."/>
            <person name="Pei D."/>
        </authorList>
    </citation>
    <scope>NUCLEOTIDE SEQUENCE [LARGE SCALE GENOMIC DNA]</scope>
    <source>
        <strain evidence="1">Sxm20200214</strain>
        <tissue evidence="1">Leaf</tissue>
    </source>
</reference>
<proteinExistence type="predicted"/>
<keyword evidence="2" id="KW-1185">Reference proteome</keyword>
<dbReference type="EMBL" id="JAAMPC010000007">
    <property type="protein sequence ID" value="KAG2303338.1"/>
    <property type="molecule type" value="Genomic_DNA"/>
</dbReference>
<evidence type="ECO:0000313" key="1">
    <source>
        <dbReference type="EMBL" id="KAG2303338.1"/>
    </source>
</evidence>
<comment type="caution">
    <text evidence="1">The sequence shown here is derived from an EMBL/GenBank/DDBJ whole genome shotgun (WGS) entry which is preliminary data.</text>
</comment>
<gene>
    <name evidence="1" type="ORF">Bca52824_031989</name>
</gene>
<protein>
    <submittedName>
        <fullName evidence="1">Uncharacterized protein</fullName>
    </submittedName>
</protein>
<sequence>MVGQWLSFRFPSVNLACVGEYVQSPTVVCINNETDIHPLKSASTLKNEIVNPKEPSVCHFSILEGKEDDQLELDACTDSIDLLLLPGKECFEKDRLNLQLKQRNYKCTQCHVAEVIEEEETEENTSTTIFLKVFQSKCKTVSRSFHV</sequence>
<accession>A0A8X7S949</accession>
<dbReference type="AlphaFoldDB" id="A0A8X7S949"/>
<evidence type="ECO:0000313" key="2">
    <source>
        <dbReference type="Proteomes" id="UP000886595"/>
    </source>
</evidence>
<organism evidence="1 2">
    <name type="scientific">Brassica carinata</name>
    <name type="common">Ethiopian mustard</name>
    <name type="synonym">Abyssinian cabbage</name>
    <dbReference type="NCBI Taxonomy" id="52824"/>
    <lineage>
        <taxon>Eukaryota</taxon>
        <taxon>Viridiplantae</taxon>
        <taxon>Streptophyta</taxon>
        <taxon>Embryophyta</taxon>
        <taxon>Tracheophyta</taxon>
        <taxon>Spermatophyta</taxon>
        <taxon>Magnoliopsida</taxon>
        <taxon>eudicotyledons</taxon>
        <taxon>Gunneridae</taxon>
        <taxon>Pentapetalae</taxon>
        <taxon>rosids</taxon>
        <taxon>malvids</taxon>
        <taxon>Brassicales</taxon>
        <taxon>Brassicaceae</taxon>
        <taxon>Brassiceae</taxon>
        <taxon>Brassica</taxon>
    </lineage>
</organism>
<dbReference type="Proteomes" id="UP000886595">
    <property type="component" value="Unassembled WGS sequence"/>
</dbReference>
<name>A0A8X7S949_BRACI</name>